<dbReference type="AlphaFoldDB" id="L8GIB9"/>
<evidence type="ECO:0000313" key="1">
    <source>
        <dbReference type="EMBL" id="ELR12722.1"/>
    </source>
</evidence>
<dbReference type="OMA" id="IGCEIHS"/>
<dbReference type="KEGG" id="acan:ACA1_092420"/>
<organism evidence="1 2">
    <name type="scientific">Acanthamoeba castellanii (strain ATCC 30010 / Neff)</name>
    <dbReference type="NCBI Taxonomy" id="1257118"/>
    <lineage>
        <taxon>Eukaryota</taxon>
        <taxon>Amoebozoa</taxon>
        <taxon>Discosea</taxon>
        <taxon>Longamoebia</taxon>
        <taxon>Centramoebida</taxon>
        <taxon>Acanthamoebidae</taxon>
        <taxon>Acanthamoeba</taxon>
    </lineage>
</organism>
<protein>
    <submittedName>
        <fullName evidence="1">Uncharacterized protein</fullName>
    </submittedName>
</protein>
<dbReference type="OrthoDB" id="18783at2759"/>
<sequence length="641" mass="68254">MELRWWALLACIHSWDDLDEWHQALRKSHGLSGDKWFKIDPHFMPPEFCASQSRVPHGDSRGCFVLSHDTPSAQAQYNSTQDVALMLQDPTFLPFFTQDQRVYIALCFKNAPTMCDNSTVAQAWLSLVDEFMAHLASTVHKYRLNVEFVLDGDAAPLLERPCLWQRWRPLASTWIDLPWEALFYANPEFAYDRFQVLNLPVSPIYEPGINFDVLSYVGYGRFAASKYPFLCWEPSDQAILTSVVNTYIGGKIIRPEGFRFAINIDPVQCRLPPSLHASSNFVNVGAEALTPTIVLCGSALALTPPEAPRDVGFHSLVFSETALGQSYQLFSHPAAFAEPRLRAEGRLPSGLLGPALASASSAAAASAANASALVLVADAADRFAFFAASVGSPTLGLLANGSFAANGSTTTFAAALAPLGGQSTTFIVARAYASSACALGLEALVADSSRLDHLKPYGSGVCVVGRGAVTSASVAVLPANATSASYCGAAAVAVGVLAFATADKQISHAALCLSSGGRLAIVGPVVVDVGSSPSVSLGLQNGRPVVLEVHGEGYCYNSETKNKRPFPRVCASTPSSTPLTLVYNYGTLDAWFAHLVAQKAGSVAWITSCDRGITHGVYDMGSSPSATLFNSGPGRGRRGGR</sequence>
<keyword evidence="2" id="KW-1185">Reference proteome</keyword>
<dbReference type="Proteomes" id="UP000011083">
    <property type="component" value="Unassembled WGS sequence"/>
</dbReference>
<proteinExistence type="predicted"/>
<gene>
    <name evidence="1" type="ORF">ACA1_092420</name>
</gene>
<evidence type="ECO:0000313" key="2">
    <source>
        <dbReference type="Proteomes" id="UP000011083"/>
    </source>
</evidence>
<dbReference type="RefSeq" id="XP_004334735.1">
    <property type="nucleotide sequence ID" value="XM_004334687.1"/>
</dbReference>
<reference evidence="1 2" key="1">
    <citation type="journal article" date="2013" name="Genome Biol.">
        <title>Genome of Acanthamoeba castellanii highlights extensive lateral gene transfer and early evolution of tyrosine kinase signaling.</title>
        <authorList>
            <person name="Clarke M."/>
            <person name="Lohan A.J."/>
            <person name="Liu B."/>
            <person name="Lagkouvardos I."/>
            <person name="Roy S."/>
            <person name="Zafar N."/>
            <person name="Bertelli C."/>
            <person name="Schilde C."/>
            <person name="Kianianmomeni A."/>
            <person name="Burglin T.R."/>
            <person name="Frech C."/>
            <person name="Turcotte B."/>
            <person name="Kopec K.O."/>
            <person name="Synnott J.M."/>
            <person name="Choo C."/>
            <person name="Paponov I."/>
            <person name="Finkler A."/>
            <person name="Soon Heng Tan C."/>
            <person name="Hutchins A.P."/>
            <person name="Weinmeier T."/>
            <person name="Rattei T."/>
            <person name="Chu J.S."/>
            <person name="Gimenez G."/>
            <person name="Irimia M."/>
            <person name="Rigden D.J."/>
            <person name="Fitzpatrick D.A."/>
            <person name="Lorenzo-Morales J."/>
            <person name="Bateman A."/>
            <person name="Chiu C.H."/>
            <person name="Tang P."/>
            <person name="Hegemann P."/>
            <person name="Fromm H."/>
            <person name="Raoult D."/>
            <person name="Greub G."/>
            <person name="Miranda-Saavedra D."/>
            <person name="Chen N."/>
            <person name="Nash P."/>
            <person name="Ginger M.L."/>
            <person name="Horn M."/>
            <person name="Schaap P."/>
            <person name="Caler L."/>
            <person name="Loftus B."/>
        </authorList>
    </citation>
    <scope>NUCLEOTIDE SEQUENCE [LARGE SCALE GENOMIC DNA]</scope>
    <source>
        <strain evidence="1 2">Neff</strain>
    </source>
</reference>
<dbReference type="VEuPathDB" id="AmoebaDB:ACA1_092420"/>
<dbReference type="GeneID" id="14913532"/>
<accession>L8GIB9</accession>
<dbReference type="EMBL" id="KB008103">
    <property type="protein sequence ID" value="ELR12722.1"/>
    <property type="molecule type" value="Genomic_DNA"/>
</dbReference>
<name>L8GIB9_ACACF</name>